<dbReference type="Pfam" id="PF00229">
    <property type="entry name" value="TNF"/>
    <property type="match status" value="1"/>
</dbReference>
<sequence length="1760" mass="190291">MVVERENAELSGRLMEVERKLQGLDRKVQTLWNEEDQPKNDKEVQSGQINASAKRMKRDKPLETDEQAADPEKKDYKIPKGHDILTKWDPLSDPGEGFHLMDGYLYVKRTGLYFIYSQILYIDDPNAAPGIEATNHSVVVNKEVFLTCVHSMVSDPPWDTCHTAGIHTLEAGSSIAISIKCDECTISLSSDTTFFGAVMLKEYEQKSCREDYGNMWGELTLIICTTAVLGVGANSEPCAVDVMFLLDGSWSIGRQIFEEEKDYIEDVVECLSNDDVNVGVISYHVSQSLDVPLGDYGNTVDLQNAILSNVNFTGDMARTGAAIRYMTAVTNFRQEARKVAVVVTDGSEQADEISYDPGRLIRDAKSARDAGIDLYAVIAGRDVFIHDVFHVIVTADSSRVVSLANDPPCALSTLIEQCEPEVRTAPCNPGWILSYNGTWCNEIDECEIYNGGCAQICSNTIGSFQCSCEDGFSLNSDGFTCDAILAEALPPQQPTTLSPLQQQPHPPAAGGNLPELQQLLTTAVEGSYSVSPNCSVNLKLSGCRLDISSDPEFCLTVGFLLSNVLPSLSLDDYRSKASDLLGVAVSSSYVDRCEDELSISGGTTQPIAIVYPAITLRAFFVDVTYTLPSSFNALFSGSWYMGDLDFAVTMEKSADGFTLGGTVAESTDVTTDKLITGLTSVVPGNDVSDLFHLLKLDNSSVTDINGVEVMISRDWDYSLELDFKTNILDSRVFFFLTSLQADDGSNSQSFSMGMSFSSVRFGDLIRDVVNDSVVIPIISDIVVPEAAVMATNTRLDPHDDYPVPFFNELVSLVGPGDFLFAFTMKLNDYVPFGTFFLDSGGNRYIFTVLSNETIPVSALLSKVIISFKAINLPPQLPVEDVLSGSLKSFEYDADTDVMIVTADVDGSLVIIENVLVLEDLTASEKLEKQSSNIIYYDATFELESVNWRVGQLTVALSVVRDPTTLDYSASGSVQDELPVGALIQEFGVSFLPPGALRDILLSIGLEDFSIVNPSVAILFGQEFAVHLSGSAVIGDWSSTVEMIVGGEQSSLVMAAGVTLSNIGIVPAVSKLTGGALDISVIPGASILSQTSVAFAVSPSTMPRDQHLTMSSPLLADVNINQGVSIAAAFTLPADCGQDFFCKVVKKLLGSDIELNLLATLTTASDLYMRAVVGTPVTLADGIVMQDVGFEIEVGTTNNAIGITGSLEFETPPVILRGGIEASESGGHLRMSSEGMWNEAFGLDFLAIGDIIFELSITPEPTVIASLEFGGRAIIGYQNNPSATPIEGSAYIGVNKIDPRQNYCSGSISVLTVPAILRAFGQTFQLPSFLEEIGFPDGASFSFSAIEQTLPNGVTIPQGFFFSGTLQILFFSVSADIKLDSTSLYAKVTVSSFDIGNGLIQISGSGSETGPILKVDISWIPTQAKLLIDGSVMVLGITTNTAISMDATRTYFQIEGFFLDKFWASLEIEASYGSISLKEAEFSVTGIFNGMLSSDLKDKVESHLDNLVKEANEALDGARSNISKAHEDCDAAKGPFNDAQADVDDAQRDLNESVVALERAKQDVENEQRKFDDAVADLDEKQRSCQLRECESWDAECQAHNLGLAECQDAVEIAKETVEATQKALEAAKLAAENHLTLMDVDRNFLRFNEDILNRTKETIHAKCDVGVNAAEGALIAVRETHKFGLKVEEKAVNGVVGEVMDIWDIGFNATVAEAQTGSFGGWMAAAFFGDEPFKMDLTIKIHSIDDMVTAICDVIKDILV</sequence>
<evidence type="ECO:0000256" key="3">
    <source>
        <dbReference type="ARBA" id="ARBA00022737"/>
    </source>
</evidence>
<evidence type="ECO:0000256" key="6">
    <source>
        <dbReference type="SAM" id="MobiDB-lite"/>
    </source>
</evidence>
<feature type="domain" description="THD" evidence="7">
    <location>
        <begin position="63"/>
        <end position="200"/>
    </location>
</feature>
<dbReference type="GO" id="GO:0005164">
    <property type="term" value="F:tumor necrosis factor receptor binding"/>
    <property type="evidence" value="ECO:0007669"/>
    <property type="project" value="InterPro"/>
</dbReference>
<dbReference type="SUPFAM" id="SSF49842">
    <property type="entry name" value="TNF-like"/>
    <property type="match status" value="1"/>
</dbReference>
<accession>A0A8J9Z9W0</accession>
<dbReference type="InterPro" id="IPR036465">
    <property type="entry name" value="vWFA_dom_sf"/>
</dbReference>
<evidence type="ECO:0000313" key="9">
    <source>
        <dbReference type="EMBL" id="CAH1249702.1"/>
    </source>
</evidence>
<dbReference type="CDD" id="cd01450">
    <property type="entry name" value="vWFA_subfamily_ECM"/>
    <property type="match status" value="1"/>
</dbReference>
<dbReference type="InterPro" id="IPR000152">
    <property type="entry name" value="EGF-type_Asp/Asn_hydroxyl_site"/>
</dbReference>
<dbReference type="InterPro" id="IPR018097">
    <property type="entry name" value="EGF_Ca-bd_CS"/>
</dbReference>
<dbReference type="InterPro" id="IPR008983">
    <property type="entry name" value="Tumour_necrosis_fac-like_dom"/>
</dbReference>
<dbReference type="SMART" id="SM00179">
    <property type="entry name" value="EGF_CA"/>
    <property type="match status" value="1"/>
</dbReference>
<dbReference type="GO" id="GO:0016020">
    <property type="term" value="C:membrane"/>
    <property type="evidence" value="ECO:0007669"/>
    <property type="project" value="InterPro"/>
</dbReference>
<dbReference type="GO" id="GO:0006955">
    <property type="term" value="P:immune response"/>
    <property type="evidence" value="ECO:0007669"/>
    <property type="project" value="InterPro"/>
</dbReference>
<dbReference type="SMART" id="SM00181">
    <property type="entry name" value="EGF"/>
    <property type="match status" value="1"/>
</dbReference>
<keyword evidence="4" id="KW-1015">Disulfide bond</keyword>
<evidence type="ECO:0000256" key="2">
    <source>
        <dbReference type="ARBA" id="ARBA00022536"/>
    </source>
</evidence>
<feature type="coiled-coil region" evidence="5">
    <location>
        <begin position="1507"/>
        <end position="1630"/>
    </location>
</feature>
<dbReference type="PROSITE" id="PS00251">
    <property type="entry name" value="THD_1"/>
    <property type="match status" value="1"/>
</dbReference>
<dbReference type="Pfam" id="PF14670">
    <property type="entry name" value="FXa_inhibition"/>
    <property type="match status" value="1"/>
</dbReference>
<dbReference type="InterPro" id="IPR027267">
    <property type="entry name" value="AH/BAR_dom_sf"/>
</dbReference>
<dbReference type="InterPro" id="IPR006052">
    <property type="entry name" value="TNF_dom"/>
</dbReference>
<dbReference type="SUPFAM" id="SSF53300">
    <property type="entry name" value="vWA-like"/>
    <property type="match status" value="1"/>
</dbReference>
<keyword evidence="10" id="KW-1185">Reference proteome</keyword>
<evidence type="ECO:0000259" key="8">
    <source>
        <dbReference type="PROSITE" id="PS50234"/>
    </source>
</evidence>
<dbReference type="CDD" id="cd00054">
    <property type="entry name" value="EGF_CA"/>
    <property type="match status" value="1"/>
</dbReference>
<dbReference type="PROSITE" id="PS50234">
    <property type="entry name" value="VWFA"/>
    <property type="match status" value="1"/>
</dbReference>
<dbReference type="EMBL" id="OV696702">
    <property type="protein sequence ID" value="CAH1249702.1"/>
    <property type="molecule type" value="Genomic_DNA"/>
</dbReference>
<dbReference type="Gene3D" id="2.10.25.10">
    <property type="entry name" value="Laminin"/>
    <property type="match status" value="1"/>
</dbReference>
<protein>
    <submittedName>
        <fullName evidence="9">MATN3 protein</fullName>
    </submittedName>
</protein>
<dbReference type="OrthoDB" id="6159739at2759"/>
<evidence type="ECO:0000256" key="1">
    <source>
        <dbReference type="ARBA" id="ARBA00008670"/>
    </source>
</evidence>
<evidence type="ECO:0000256" key="5">
    <source>
        <dbReference type="SAM" id="Coils"/>
    </source>
</evidence>
<dbReference type="GO" id="GO:0005509">
    <property type="term" value="F:calcium ion binding"/>
    <property type="evidence" value="ECO:0007669"/>
    <property type="project" value="InterPro"/>
</dbReference>
<dbReference type="PANTHER" id="PTHR24020:SF87">
    <property type="entry name" value="COLLAGEN ALPHA-1(VI) CHAIN-LIKE"/>
    <property type="match status" value="1"/>
</dbReference>
<dbReference type="InterPro" id="IPR021184">
    <property type="entry name" value="TNF_CS"/>
</dbReference>
<keyword evidence="5" id="KW-0175">Coiled coil</keyword>
<dbReference type="FunFam" id="2.10.25.10:FF:000240">
    <property type="entry name" value="Vitamin K-dependent protein S"/>
    <property type="match status" value="1"/>
</dbReference>
<keyword evidence="2" id="KW-0245">EGF-like domain</keyword>
<reference evidence="9" key="1">
    <citation type="submission" date="2022-01" db="EMBL/GenBank/DDBJ databases">
        <authorList>
            <person name="Braso-Vives M."/>
        </authorList>
    </citation>
    <scope>NUCLEOTIDE SEQUENCE</scope>
</reference>
<feature type="region of interest" description="Disordered" evidence="6">
    <location>
        <begin position="30"/>
        <end position="76"/>
    </location>
</feature>
<dbReference type="SUPFAM" id="SSF57196">
    <property type="entry name" value="EGF/Laminin"/>
    <property type="match status" value="1"/>
</dbReference>
<dbReference type="PANTHER" id="PTHR24020">
    <property type="entry name" value="COLLAGEN ALPHA"/>
    <property type="match status" value="1"/>
</dbReference>
<dbReference type="PROSITE" id="PS50049">
    <property type="entry name" value="THD_2"/>
    <property type="match status" value="1"/>
</dbReference>
<dbReference type="Gene3D" id="3.40.50.410">
    <property type="entry name" value="von Willebrand factor, type A domain"/>
    <property type="match status" value="1"/>
</dbReference>
<dbReference type="PROSITE" id="PS01187">
    <property type="entry name" value="EGF_CA"/>
    <property type="match status" value="1"/>
</dbReference>
<dbReference type="InterPro" id="IPR001881">
    <property type="entry name" value="EGF-like_Ca-bd_dom"/>
</dbReference>
<proteinExistence type="inferred from homology"/>
<feature type="domain" description="VWFA" evidence="8">
    <location>
        <begin position="241"/>
        <end position="418"/>
    </location>
</feature>
<evidence type="ECO:0000256" key="4">
    <source>
        <dbReference type="ARBA" id="ARBA00023157"/>
    </source>
</evidence>
<gene>
    <name evidence="9" type="primary">MATN3</name>
    <name evidence="9" type="ORF">BLAG_LOCUS10711</name>
</gene>
<organism evidence="9 10">
    <name type="scientific">Branchiostoma lanceolatum</name>
    <name type="common">Common lancelet</name>
    <name type="synonym">Amphioxus lanceolatum</name>
    <dbReference type="NCBI Taxonomy" id="7740"/>
    <lineage>
        <taxon>Eukaryota</taxon>
        <taxon>Metazoa</taxon>
        <taxon>Chordata</taxon>
        <taxon>Cephalochordata</taxon>
        <taxon>Leptocardii</taxon>
        <taxon>Amphioxiformes</taxon>
        <taxon>Branchiostomatidae</taxon>
        <taxon>Branchiostoma</taxon>
    </lineage>
</organism>
<dbReference type="InterPro" id="IPR050525">
    <property type="entry name" value="ECM_Assembly_Org"/>
</dbReference>
<dbReference type="InterPro" id="IPR002035">
    <property type="entry name" value="VWF_A"/>
</dbReference>
<keyword evidence="3" id="KW-0677">Repeat</keyword>
<dbReference type="Gene3D" id="2.60.120.40">
    <property type="match status" value="1"/>
</dbReference>
<dbReference type="SMART" id="SM00327">
    <property type="entry name" value="VWA"/>
    <property type="match status" value="1"/>
</dbReference>
<evidence type="ECO:0000313" key="10">
    <source>
        <dbReference type="Proteomes" id="UP000838412"/>
    </source>
</evidence>
<dbReference type="Pfam" id="PF00092">
    <property type="entry name" value="VWA"/>
    <property type="match status" value="1"/>
</dbReference>
<name>A0A8J9Z9W0_BRALA</name>
<dbReference type="PROSITE" id="PS00010">
    <property type="entry name" value="ASX_HYDROXYL"/>
    <property type="match status" value="1"/>
</dbReference>
<comment type="similarity">
    <text evidence="1">Belongs to the tumor necrosis factor family.</text>
</comment>
<dbReference type="Proteomes" id="UP000838412">
    <property type="component" value="Chromosome 17"/>
</dbReference>
<dbReference type="Gene3D" id="1.20.1270.60">
    <property type="entry name" value="Arfaptin homology (AH) domain/BAR domain"/>
    <property type="match status" value="1"/>
</dbReference>
<dbReference type="PROSITE" id="PS01186">
    <property type="entry name" value="EGF_2"/>
    <property type="match status" value="1"/>
</dbReference>
<dbReference type="InterPro" id="IPR000742">
    <property type="entry name" value="EGF"/>
</dbReference>
<evidence type="ECO:0000259" key="7">
    <source>
        <dbReference type="PROSITE" id="PS50049"/>
    </source>
</evidence>